<reference evidence="5" key="1">
    <citation type="submission" date="2023-06" db="EMBL/GenBank/DDBJ databases">
        <title>Survivors Of The Sea: Transcriptome response of Skeletonema marinoi to long-term dormancy.</title>
        <authorList>
            <person name="Pinder M.I.M."/>
            <person name="Kourtchenko O."/>
            <person name="Robertson E.K."/>
            <person name="Larsson T."/>
            <person name="Maumus F."/>
            <person name="Osuna-Cruz C.M."/>
            <person name="Vancaester E."/>
            <person name="Stenow R."/>
            <person name="Vandepoele K."/>
            <person name="Ploug H."/>
            <person name="Bruchert V."/>
            <person name="Godhe A."/>
            <person name="Topel M."/>
        </authorList>
    </citation>
    <scope>NUCLEOTIDE SEQUENCE</scope>
    <source>
        <strain evidence="5">R05AC</strain>
    </source>
</reference>
<dbReference type="InterPro" id="IPR035979">
    <property type="entry name" value="RBD_domain_sf"/>
</dbReference>
<protein>
    <submittedName>
        <fullName evidence="5">RNA-binding protein 42</fullName>
    </submittedName>
</protein>
<keyword evidence="1 2" id="KW-0694">RNA-binding</keyword>
<dbReference type="SUPFAM" id="SSF54928">
    <property type="entry name" value="RNA-binding domain, RBD"/>
    <property type="match status" value="1"/>
</dbReference>
<evidence type="ECO:0000256" key="2">
    <source>
        <dbReference type="PROSITE-ProRule" id="PRU00176"/>
    </source>
</evidence>
<dbReference type="InterPro" id="IPR050825">
    <property type="entry name" value="RBM42_RBP45_47-like"/>
</dbReference>
<dbReference type="PANTHER" id="PTHR47640">
    <property type="entry name" value="TRNA SELENOCYSTEINE 1-ASSOCIATED PROTEIN 1-RELATED-RELATED"/>
    <property type="match status" value="1"/>
</dbReference>
<dbReference type="PROSITE" id="PS50102">
    <property type="entry name" value="RRM"/>
    <property type="match status" value="1"/>
</dbReference>
<sequence length="276" mass="30265">MDDDLDAFFDDVENAVKEVQEEEEATKSNNDSEPSSSAAAKDSSSSDNQTKIQQQQVGKEAADEQRPAKRVKVVAASSGAVKNIVASSAVSIAAPAVVQTAAPSMAVAAQPPPPPPPPPPSINNHDNNSQYYSGATNNNTTAQTTTTTQKSHIRAAAGQTWTDPTLTQWPENDFRLFVGNLAKDLKDHDLSQAFSKYPSFAMAKIMYNKTDGKSRGYGFVSVLDPKDCARAIREMNQSWLGSRPIQVKRSEWKDREWKEVQKRKRKDGRGKKHFGL</sequence>
<dbReference type="Gene3D" id="3.30.70.330">
    <property type="match status" value="1"/>
</dbReference>
<evidence type="ECO:0000313" key="5">
    <source>
        <dbReference type="EMBL" id="KAK1735241.1"/>
    </source>
</evidence>
<organism evidence="5 6">
    <name type="scientific">Skeletonema marinoi</name>
    <dbReference type="NCBI Taxonomy" id="267567"/>
    <lineage>
        <taxon>Eukaryota</taxon>
        <taxon>Sar</taxon>
        <taxon>Stramenopiles</taxon>
        <taxon>Ochrophyta</taxon>
        <taxon>Bacillariophyta</taxon>
        <taxon>Coscinodiscophyceae</taxon>
        <taxon>Thalassiosirophycidae</taxon>
        <taxon>Thalassiosirales</taxon>
        <taxon>Skeletonemataceae</taxon>
        <taxon>Skeletonema</taxon>
        <taxon>Skeletonema marinoi-dohrnii complex</taxon>
    </lineage>
</organism>
<dbReference type="InterPro" id="IPR012677">
    <property type="entry name" value="Nucleotide-bd_a/b_plait_sf"/>
</dbReference>
<dbReference type="EMBL" id="JATAAI010000035">
    <property type="protein sequence ID" value="KAK1735241.1"/>
    <property type="molecule type" value="Genomic_DNA"/>
</dbReference>
<feature type="domain" description="RRM" evidence="4">
    <location>
        <begin position="174"/>
        <end position="252"/>
    </location>
</feature>
<dbReference type="PANTHER" id="PTHR47640:SF11">
    <property type="entry name" value="RNA-BINDING PROTEIN 42"/>
    <property type="match status" value="1"/>
</dbReference>
<feature type="compositionally biased region" description="Low complexity" evidence="3">
    <location>
        <begin position="135"/>
        <end position="149"/>
    </location>
</feature>
<dbReference type="Proteomes" id="UP001224775">
    <property type="component" value="Unassembled WGS sequence"/>
</dbReference>
<dbReference type="Pfam" id="PF00076">
    <property type="entry name" value="RRM_1"/>
    <property type="match status" value="1"/>
</dbReference>
<feature type="region of interest" description="Disordered" evidence="3">
    <location>
        <begin position="257"/>
        <end position="276"/>
    </location>
</feature>
<keyword evidence="6" id="KW-1185">Reference proteome</keyword>
<feature type="compositionally biased region" description="Polar residues" evidence="3">
    <location>
        <begin position="122"/>
        <end position="134"/>
    </location>
</feature>
<evidence type="ECO:0000259" key="4">
    <source>
        <dbReference type="PROSITE" id="PS50102"/>
    </source>
</evidence>
<dbReference type="AlphaFoldDB" id="A0AAD8XXR6"/>
<evidence type="ECO:0000256" key="1">
    <source>
        <dbReference type="ARBA" id="ARBA00022884"/>
    </source>
</evidence>
<feature type="compositionally biased region" description="Basic residues" evidence="3">
    <location>
        <begin position="261"/>
        <end position="276"/>
    </location>
</feature>
<comment type="caution">
    <text evidence="5">The sequence shown here is derived from an EMBL/GenBank/DDBJ whole genome shotgun (WGS) entry which is preliminary data.</text>
</comment>
<feature type="compositionally biased region" description="Pro residues" evidence="3">
    <location>
        <begin position="110"/>
        <end position="121"/>
    </location>
</feature>
<gene>
    <name evidence="5" type="ORF">QTG54_014307</name>
</gene>
<dbReference type="SMART" id="SM00360">
    <property type="entry name" value="RRM"/>
    <property type="match status" value="1"/>
</dbReference>
<dbReference type="InterPro" id="IPR000504">
    <property type="entry name" value="RRM_dom"/>
</dbReference>
<accession>A0AAD8XXR6</accession>
<feature type="region of interest" description="Disordered" evidence="3">
    <location>
        <begin position="18"/>
        <end position="77"/>
    </location>
</feature>
<proteinExistence type="predicted"/>
<dbReference type="CDD" id="cd12383">
    <property type="entry name" value="RRM_RBM42"/>
    <property type="match status" value="1"/>
</dbReference>
<dbReference type="GO" id="GO:0003729">
    <property type="term" value="F:mRNA binding"/>
    <property type="evidence" value="ECO:0007669"/>
    <property type="project" value="InterPro"/>
</dbReference>
<feature type="compositionally biased region" description="Polar residues" evidence="3">
    <location>
        <begin position="48"/>
        <end position="57"/>
    </location>
</feature>
<dbReference type="InterPro" id="IPR034215">
    <property type="entry name" value="RBM42_RRM"/>
</dbReference>
<feature type="compositionally biased region" description="Low complexity" evidence="3">
    <location>
        <begin position="31"/>
        <end position="47"/>
    </location>
</feature>
<name>A0AAD8XXR6_9STRA</name>
<evidence type="ECO:0000313" key="6">
    <source>
        <dbReference type="Proteomes" id="UP001224775"/>
    </source>
</evidence>
<evidence type="ECO:0000256" key="3">
    <source>
        <dbReference type="SAM" id="MobiDB-lite"/>
    </source>
</evidence>
<feature type="region of interest" description="Disordered" evidence="3">
    <location>
        <begin position="106"/>
        <end position="156"/>
    </location>
</feature>